<evidence type="ECO:0000313" key="4">
    <source>
        <dbReference type="EMBL" id="CAL5140815.1"/>
    </source>
</evidence>
<feature type="coiled-coil region" evidence="1">
    <location>
        <begin position="361"/>
        <end position="412"/>
    </location>
</feature>
<reference evidence="4" key="1">
    <citation type="submission" date="2024-06" db="EMBL/GenBank/DDBJ databases">
        <authorList>
            <person name="Liu X."/>
            <person name="Lenzi L."/>
            <person name="Haldenby T S."/>
            <person name="Uol C."/>
        </authorList>
    </citation>
    <scope>NUCLEOTIDE SEQUENCE</scope>
</reference>
<name>A0AAV2TUJ5_CALDB</name>
<protein>
    <recommendedName>
        <fullName evidence="3">Death domain-containing protein</fullName>
    </recommendedName>
</protein>
<gene>
    <name evidence="4" type="ORF">CDAUBV1_LOCUS16106</name>
</gene>
<dbReference type="GO" id="GO:0007165">
    <property type="term" value="P:signal transduction"/>
    <property type="evidence" value="ECO:0007669"/>
    <property type="project" value="InterPro"/>
</dbReference>
<sequence>MSSSLNQAAGVCCPDATSCLQSLSVLRPLSCTSVYRSIGELTSKLRAELNKLDLEYRSESLGHESEFILESMRHIRLLAEAASKHNNSTVPEHERCLVGGYILGSIGRVEDLCFDAASTGAGAIGILDSLDKVKKVKSRIERFMLQRLGPVLEDFTFTVQFVEKYCQSFWNTNNDLAVYIPKLLKACENPQDKLDTNNGCTAVNEVRHRMAKETNSLQTLNSYEQYRLEKAKEIREYIAQVRQSALDFLHDGIRDGEIAHNTRQLGAKTKSMAAPFLLLVPNTLEKLRLVCELILNWLEMDKAYGPQIDEDLAHLQRIRNQYVRFQREVANSVTHWRYKQNRLTEDFQTLQTTVARMNSHRQRVASEYEAAELELDKLEILAKTTEIQYKQLRQKQKVYEKAQAARAQMKRHSEAIRLWQRAKHTMRSVFIAKKFQQHLIIMFKEDSDEKIIRRSREHKQGHSSKLSRTSRTVHGTEAASESGKTHNMERSRTLRVDPYEVDECMKRLLDLIHIRIPAAKRRKQEMRQRIKWFHQRDAELQTLRDQRELASRNCIQSESENSTILMILEKIDKAVRLLQHVRHLKTSPQTIRKLSLGKELKMLPDGINSGAESFEKTNHKEHIRECGTMETKSDQLFNKALKYVAEHIGNDWRSLFYSLPFDPPRGTVEMEQILARTSQRMPRADQIELTTVILFIWKQTNFAASLDLLCHALSSIGRDKLVTRIIRRYQKAGKKQENGRSPKISKKLGSASSNARGAVSSALTRNIQRLILPPISPPVHDLLESKLVRVPFVRHEPKWVGLPIVITKSPARQCIAAR</sequence>
<dbReference type="EMBL" id="CAXLJL010000789">
    <property type="protein sequence ID" value="CAL5140815.1"/>
    <property type="molecule type" value="Genomic_DNA"/>
</dbReference>
<dbReference type="Proteomes" id="UP001497525">
    <property type="component" value="Unassembled WGS sequence"/>
</dbReference>
<evidence type="ECO:0000313" key="5">
    <source>
        <dbReference type="Proteomes" id="UP001497525"/>
    </source>
</evidence>
<feature type="compositionally biased region" description="Polar residues" evidence="2">
    <location>
        <begin position="463"/>
        <end position="473"/>
    </location>
</feature>
<feature type="domain" description="Death" evidence="3">
    <location>
        <begin position="637"/>
        <end position="729"/>
    </location>
</feature>
<comment type="caution">
    <text evidence="4">The sequence shown here is derived from an EMBL/GenBank/DDBJ whole genome shotgun (WGS) entry which is preliminary data.</text>
</comment>
<dbReference type="Gene3D" id="1.10.533.10">
    <property type="entry name" value="Death Domain, Fas"/>
    <property type="match status" value="1"/>
</dbReference>
<dbReference type="InterPro" id="IPR000488">
    <property type="entry name" value="Death_dom"/>
</dbReference>
<keyword evidence="1" id="KW-0175">Coiled coil</keyword>
<evidence type="ECO:0000256" key="2">
    <source>
        <dbReference type="SAM" id="MobiDB-lite"/>
    </source>
</evidence>
<evidence type="ECO:0000259" key="3">
    <source>
        <dbReference type="PROSITE" id="PS50017"/>
    </source>
</evidence>
<dbReference type="CDD" id="cd01670">
    <property type="entry name" value="Death"/>
    <property type="match status" value="1"/>
</dbReference>
<accession>A0AAV2TUJ5</accession>
<proteinExistence type="predicted"/>
<dbReference type="InterPro" id="IPR011029">
    <property type="entry name" value="DEATH-like_dom_sf"/>
</dbReference>
<feature type="region of interest" description="Disordered" evidence="2">
    <location>
        <begin position="455"/>
        <end position="491"/>
    </location>
</feature>
<dbReference type="AlphaFoldDB" id="A0AAV2TUJ5"/>
<organism evidence="4 5">
    <name type="scientific">Calicophoron daubneyi</name>
    <name type="common">Rumen fluke</name>
    <name type="synonym">Paramphistomum daubneyi</name>
    <dbReference type="NCBI Taxonomy" id="300641"/>
    <lineage>
        <taxon>Eukaryota</taxon>
        <taxon>Metazoa</taxon>
        <taxon>Spiralia</taxon>
        <taxon>Lophotrochozoa</taxon>
        <taxon>Platyhelminthes</taxon>
        <taxon>Trematoda</taxon>
        <taxon>Digenea</taxon>
        <taxon>Plagiorchiida</taxon>
        <taxon>Pronocephalata</taxon>
        <taxon>Paramphistomoidea</taxon>
        <taxon>Paramphistomidae</taxon>
        <taxon>Calicophoron</taxon>
    </lineage>
</organism>
<feature type="region of interest" description="Disordered" evidence="2">
    <location>
        <begin position="732"/>
        <end position="752"/>
    </location>
</feature>
<dbReference type="SUPFAM" id="SSF47986">
    <property type="entry name" value="DEATH domain"/>
    <property type="match status" value="1"/>
</dbReference>
<dbReference type="PROSITE" id="PS50017">
    <property type="entry name" value="DEATH_DOMAIN"/>
    <property type="match status" value="1"/>
</dbReference>
<evidence type="ECO:0000256" key="1">
    <source>
        <dbReference type="SAM" id="Coils"/>
    </source>
</evidence>